<organism evidence="1 2">
    <name type="scientific">Forsythia ovata</name>
    <dbReference type="NCBI Taxonomy" id="205694"/>
    <lineage>
        <taxon>Eukaryota</taxon>
        <taxon>Viridiplantae</taxon>
        <taxon>Streptophyta</taxon>
        <taxon>Embryophyta</taxon>
        <taxon>Tracheophyta</taxon>
        <taxon>Spermatophyta</taxon>
        <taxon>Magnoliopsida</taxon>
        <taxon>eudicotyledons</taxon>
        <taxon>Gunneridae</taxon>
        <taxon>Pentapetalae</taxon>
        <taxon>asterids</taxon>
        <taxon>lamiids</taxon>
        <taxon>Lamiales</taxon>
        <taxon>Oleaceae</taxon>
        <taxon>Forsythieae</taxon>
        <taxon>Forsythia</taxon>
    </lineage>
</organism>
<dbReference type="AlphaFoldDB" id="A0ABD1TMP0"/>
<dbReference type="EMBL" id="JBFOLJ010000008">
    <property type="protein sequence ID" value="KAL2514005.1"/>
    <property type="molecule type" value="Genomic_DNA"/>
</dbReference>
<accession>A0ABD1TMP0</accession>
<name>A0ABD1TMP0_9LAMI</name>
<sequence>MAEEIIDTKKYEVVLSKKKLDRSLLKPRDSQPLWQLAIPPSPSHGPSANTLLILASRATCWRNSPTPSTSIVTPGKSDLGASGDIGVDYEGMGDPGNSVLDEIGDIGVASKGKAALGGRGKGSTVA</sequence>
<proteinExistence type="predicted"/>
<evidence type="ECO:0000313" key="2">
    <source>
        <dbReference type="Proteomes" id="UP001604277"/>
    </source>
</evidence>
<reference evidence="2" key="1">
    <citation type="submission" date="2024-07" db="EMBL/GenBank/DDBJ databases">
        <title>Two chromosome-level genome assemblies of Korean endemic species Abeliophyllum distichum and Forsythia ovata (Oleaceae).</title>
        <authorList>
            <person name="Jang H."/>
        </authorList>
    </citation>
    <scope>NUCLEOTIDE SEQUENCE [LARGE SCALE GENOMIC DNA]</scope>
</reference>
<comment type="caution">
    <text evidence="1">The sequence shown here is derived from an EMBL/GenBank/DDBJ whole genome shotgun (WGS) entry which is preliminary data.</text>
</comment>
<keyword evidence="2" id="KW-1185">Reference proteome</keyword>
<gene>
    <name evidence="1" type="ORF">Fot_27976</name>
</gene>
<protein>
    <submittedName>
        <fullName evidence="1">Uncharacterized protein</fullName>
    </submittedName>
</protein>
<evidence type="ECO:0000313" key="1">
    <source>
        <dbReference type="EMBL" id="KAL2514005.1"/>
    </source>
</evidence>
<dbReference type="Proteomes" id="UP001604277">
    <property type="component" value="Unassembled WGS sequence"/>
</dbReference>